<keyword evidence="5" id="KW-1185">Reference proteome</keyword>
<dbReference type="Proteomes" id="UP000812277">
    <property type="component" value="Unassembled WGS sequence"/>
</dbReference>
<accession>A0ABS7D9L8</accession>
<comment type="caution">
    <text evidence="4">The sequence shown here is derived from an EMBL/GenBank/DDBJ whole genome shotgun (WGS) entry which is preliminary data.</text>
</comment>
<dbReference type="PANTHER" id="PTHR43479:SF11">
    <property type="entry name" value="ACREF_ENVCD OPERON REPRESSOR-RELATED"/>
    <property type="match status" value="1"/>
</dbReference>
<evidence type="ECO:0000256" key="2">
    <source>
        <dbReference type="PROSITE-ProRule" id="PRU00335"/>
    </source>
</evidence>
<evidence type="ECO:0000313" key="4">
    <source>
        <dbReference type="EMBL" id="MBW7475868.1"/>
    </source>
</evidence>
<evidence type="ECO:0000256" key="1">
    <source>
        <dbReference type="ARBA" id="ARBA00023125"/>
    </source>
</evidence>
<dbReference type="RefSeq" id="WP_219873110.1">
    <property type="nucleotide sequence ID" value="NZ_JAHZIJ010000009.1"/>
</dbReference>
<dbReference type="Pfam" id="PF00440">
    <property type="entry name" value="TetR_N"/>
    <property type="match status" value="1"/>
</dbReference>
<keyword evidence="1 2" id="KW-0238">DNA-binding</keyword>
<dbReference type="InterPro" id="IPR001647">
    <property type="entry name" value="HTH_TetR"/>
</dbReference>
<dbReference type="PANTHER" id="PTHR43479">
    <property type="entry name" value="ACREF/ENVCD OPERON REPRESSOR-RELATED"/>
    <property type="match status" value="1"/>
</dbReference>
<dbReference type="PRINTS" id="PR00455">
    <property type="entry name" value="HTHTETR"/>
</dbReference>
<evidence type="ECO:0000259" key="3">
    <source>
        <dbReference type="PROSITE" id="PS50977"/>
    </source>
</evidence>
<dbReference type="InterPro" id="IPR036271">
    <property type="entry name" value="Tet_transcr_reg_TetR-rel_C_sf"/>
</dbReference>
<dbReference type="SUPFAM" id="SSF46689">
    <property type="entry name" value="Homeodomain-like"/>
    <property type="match status" value="1"/>
</dbReference>
<feature type="DNA-binding region" description="H-T-H motif" evidence="2">
    <location>
        <begin position="32"/>
        <end position="51"/>
    </location>
</feature>
<dbReference type="SUPFAM" id="SSF48498">
    <property type="entry name" value="Tetracyclin repressor-like, C-terminal domain"/>
    <property type="match status" value="1"/>
</dbReference>
<dbReference type="InterPro" id="IPR009057">
    <property type="entry name" value="Homeodomain-like_sf"/>
</dbReference>
<organism evidence="4 5">
    <name type="scientific">Paenibacillus oenotherae</name>
    <dbReference type="NCBI Taxonomy" id="1435645"/>
    <lineage>
        <taxon>Bacteria</taxon>
        <taxon>Bacillati</taxon>
        <taxon>Bacillota</taxon>
        <taxon>Bacilli</taxon>
        <taxon>Bacillales</taxon>
        <taxon>Paenibacillaceae</taxon>
        <taxon>Paenibacillus</taxon>
    </lineage>
</organism>
<dbReference type="InterPro" id="IPR050624">
    <property type="entry name" value="HTH-type_Tx_Regulator"/>
</dbReference>
<dbReference type="EMBL" id="JAHZIJ010000009">
    <property type="protein sequence ID" value="MBW7475868.1"/>
    <property type="molecule type" value="Genomic_DNA"/>
</dbReference>
<sequence length="212" mass="24173">MPRITKNPQERREEILDTAQALFGQKGYQQTAVSDIVKQIGVAQGTFYYYFKSKEEVADAIIARHLAHMLEPFSKVAGNGQWTAYEKMKVLLRMELSEDKGEGHEDAFQYLHHENNALLHQNLIVKMVRSFAPLLAAVFEQGVREGDFNIKEPLAVAEFFLTGFQFWLDSAIFHWTDAERRERVQSIGSIVEALLGMEPGMFSANRLLPGEH</sequence>
<dbReference type="PROSITE" id="PS50977">
    <property type="entry name" value="HTH_TETR_2"/>
    <property type="match status" value="1"/>
</dbReference>
<dbReference type="InterPro" id="IPR049149">
    <property type="entry name" value="TetR/AcrR_C"/>
</dbReference>
<feature type="domain" description="HTH tetR-type" evidence="3">
    <location>
        <begin position="9"/>
        <end position="69"/>
    </location>
</feature>
<evidence type="ECO:0000313" key="5">
    <source>
        <dbReference type="Proteomes" id="UP000812277"/>
    </source>
</evidence>
<dbReference type="Pfam" id="PF21303">
    <property type="entry name" value="TetR_C_39"/>
    <property type="match status" value="1"/>
</dbReference>
<gene>
    <name evidence="4" type="ORF">K0T92_14065</name>
</gene>
<name>A0ABS7D9L8_9BACL</name>
<dbReference type="Gene3D" id="1.10.357.10">
    <property type="entry name" value="Tetracycline Repressor, domain 2"/>
    <property type="match status" value="1"/>
</dbReference>
<proteinExistence type="predicted"/>
<protein>
    <submittedName>
        <fullName evidence="4">TetR/AcrR family transcriptional regulator</fullName>
    </submittedName>
</protein>
<reference evidence="4 5" key="1">
    <citation type="submission" date="2021-07" db="EMBL/GenBank/DDBJ databases">
        <title>Paenibacillus radiodurans sp. nov., isolated from the southeastern edge of Tengger Desert.</title>
        <authorList>
            <person name="Zhang G."/>
        </authorList>
    </citation>
    <scope>NUCLEOTIDE SEQUENCE [LARGE SCALE GENOMIC DNA]</scope>
    <source>
        <strain evidence="4 5">DT7-4</strain>
    </source>
</reference>